<feature type="region of interest" description="Disordered" evidence="1">
    <location>
        <begin position="24"/>
        <end position="47"/>
    </location>
</feature>
<organism evidence="3">
    <name type="scientific">Hellea balneolensis</name>
    <dbReference type="NCBI Taxonomy" id="287478"/>
    <lineage>
        <taxon>Bacteria</taxon>
        <taxon>Pseudomonadati</taxon>
        <taxon>Pseudomonadota</taxon>
        <taxon>Alphaproteobacteria</taxon>
        <taxon>Maricaulales</taxon>
        <taxon>Robiginitomaculaceae</taxon>
        <taxon>Hellea</taxon>
    </lineage>
</organism>
<evidence type="ECO:0000256" key="1">
    <source>
        <dbReference type="SAM" id="MobiDB-lite"/>
    </source>
</evidence>
<name>A0A7C5M0T9_9PROT</name>
<evidence type="ECO:0008006" key="4">
    <source>
        <dbReference type="Google" id="ProtNLM"/>
    </source>
</evidence>
<accession>A0A7C5M0T9</accession>
<comment type="caution">
    <text evidence="3">The sequence shown here is derived from an EMBL/GenBank/DDBJ whole genome shotgun (WGS) entry which is preliminary data.</text>
</comment>
<dbReference type="AlphaFoldDB" id="A0A7C5M0T9"/>
<feature type="transmembrane region" description="Helical" evidence="2">
    <location>
        <begin position="205"/>
        <end position="228"/>
    </location>
</feature>
<keyword evidence="2" id="KW-0812">Transmembrane</keyword>
<evidence type="ECO:0000256" key="2">
    <source>
        <dbReference type="SAM" id="Phobius"/>
    </source>
</evidence>
<keyword evidence="2" id="KW-1133">Transmembrane helix</keyword>
<feature type="transmembrane region" description="Helical" evidence="2">
    <location>
        <begin position="112"/>
        <end position="132"/>
    </location>
</feature>
<dbReference type="EMBL" id="DRMJ01000480">
    <property type="protein sequence ID" value="HHL43773.1"/>
    <property type="molecule type" value="Genomic_DNA"/>
</dbReference>
<sequence>MIEKWLKGNNGFYFDVDENTVNTGMGTNTAETKSEKTSDTGNSSEVDELKKPLAQVKNDVLTELTPEQKEKLKIAQEQARDVTDRLSPNRMSKLFLQIVRNPGLVNGIIYKWLPRIMFLMMPITMFIGILFIRGRGNALLYDHLVHAAYIHSVAFFLLFLGVLLMYILPGALVAKTLMVILLIYLPLSLRGMFHRGWIKSIWASYGVGFIYLLIVSTVATGIVSYQVWKLAETIV</sequence>
<feature type="transmembrane region" description="Helical" evidence="2">
    <location>
        <begin position="144"/>
        <end position="167"/>
    </location>
</feature>
<gene>
    <name evidence="3" type="ORF">ENJ42_09150</name>
</gene>
<reference evidence="3" key="1">
    <citation type="journal article" date="2020" name="mSystems">
        <title>Genome- and Community-Level Interaction Insights into Carbon Utilization and Element Cycling Functions of Hydrothermarchaeota in Hydrothermal Sediment.</title>
        <authorList>
            <person name="Zhou Z."/>
            <person name="Liu Y."/>
            <person name="Xu W."/>
            <person name="Pan J."/>
            <person name="Luo Z.H."/>
            <person name="Li M."/>
        </authorList>
    </citation>
    <scope>NUCLEOTIDE SEQUENCE [LARGE SCALE GENOMIC DNA]</scope>
    <source>
        <strain evidence="3">HyVt-485</strain>
    </source>
</reference>
<keyword evidence="2" id="KW-0472">Membrane</keyword>
<protein>
    <recommendedName>
        <fullName evidence="4">DUF3667 domain-containing protein</fullName>
    </recommendedName>
</protein>
<dbReference type="Proteomes" id="UP000885830">
    <property type="component" value="Unassembled WGS sequence"/>
</dbReference>
<evidence type="ECO:0000313" key="3">
    <source>
        <dbReference type="EMBL" id="HHL43773.1"/>
    </source>
</evidence>
<proteinExistence type="predicted"/>
<feature type="transmembrane region" description="Helical" evidence="2">
    <location>
        <begin position="173"/>
        <end position="193"/>
    </location>
</feature>